<sequence>MSVDVIRPDLPGLPETVPARMLNEFVYCPRLFHL</sequence>
<reference evidence="2" key="1">
    <citation type="submission" date="2016-09" db="EMBL/GenBank/DDBJ databases">
        <authorList>
            <person name="Strepis N."/>
        </authorList>
    </citation>
    <scope>NUCLEOTIDE SEQUENCE [LARGE SCALE GENOMIC DNA]</scope>
</reference>
<dbReference type="EMBL" id="FQTT01000011">
    <property type="protein sequence ID" value="SHE25631.1"/>
    <property type="molecule type" value="Genomic_DNA"/>
</dbReference>
<evidence type="ECO:0000313" key="2">
    <source>
        <dbReference type="Proteomes" id="UP000184291"/>
    </source>
</evidence>
<protein>
    <submittedName>
        <fullName evidence="1">Uncharacterized protein</fullName>
    </submittedName>
</protein>
<gene>
    <name evidence="1" type="ORF">ACGLYG10_1856</name>
</gene>
<proteinExistence type="predicted"/>
<dbReference type="Proteomes" id="UP000184291">
    <property type="component" value="Unassembled WGS sequence"/>
</dbReference>
<keyword evidence="2" id="KW-1185">Reference proteome</keyword>
<accession>A0A1M4S0C1</accession>
<name>A0A1M4S0C1_9ACTO</name>
<dbReference type="AlphaFoldDB" id="A0A1M4S0C1"/>
<organism evidence="1 2">
    <name type="scientific">Actinomyces glycerinitolerans</name>
    <dbReference type="NCBI Taxonomy" id="1892869"/>
    <lineage>
        <taxon>Bacteria</taxon>
        <taxon>Bacillati</taxon>
        <taxon>Actinomycetota</taxon>
        <taxon>Actinomycetes</taxon>
        <taxon>Actinomycetales</taxon>
        <taxon>Actinomycetaceae</taxon>
        <taxon>Actinomyces</taxon>
    </lineage>
</organism>
<evidence type="ECO:0000313" key="1">
    <source>
        <dbReference type="EMBL" id="SHE25631.1"/>
    </source>
</evidence>